<keyword evidence="2" id="KW-1185">Reference proteome</keyword>
<gene>
    <name evidence="1" type="ORF">CCS01_03890</name>
</gene>
<comment type="caution">
    <text evidence="1">The sequence shown here is derived from an EMBL/GenBank/DDBJ whole genome shotgun (WGS) entry which is preliminary data.</text>
</comment>
<dbReference type="RefSeq" id="WP_104517533.1">
    <property type="nucleotide sequence ID" value="NZ_NHRY01000051.1"/>
</dbReference>
<sequence>MPEPLFAGLKVIDCASYVAAPAAATVLADFGADVIKIEPPGGDPWRSQYKRPGMPQTDHNHPWLMDSRNKRGLALDLKSEPGRAVLERLVSQADVFITNIPLPGRERLQVRYADFAEKYPRLIYASMTAYGEEGDEAGKTGFDATAYWARTGLMDEVRPDHRAIPARSVPGMGDKPTAMALYGAVVTALYQREKTGRGGEVRVSLLGSGMWANAYFIQAQLCGVIFPPRPPREESLMSLANIYRTLDDRWFMLVVINERQWPALAQAIGMPWLTTDSRFVDAEARRINAPVLTRIFDDVFARKTLAEWRAILDDSGLTFGVVGTVAEIVNDPQARAAGILRPLADTGLMTVDSPFTLSGARKVPVTTAPEYGEHSRAILRSAGYSEREIDGLYDSGTIAGG</sequence>
<dbReference type="PANTHER" id="PTHR48228">
    <property type="entry name" value="SUCCINYL-COA--D-CITRAMALATE COA-TRANSFERASE"/>
    <property type="match status" value="1"/>
</dbReference>
<dbReference type="SUPFAM" id="SSF89796">
    <property type="entry name" value="CoA-transferase family III (CaiB/BaiF)"/>
    <property type="match status" value="1"/>
</dbReference>
<evidence type="ECO:0000313" key="2">
    <source>
        <dbReference type="Proteomes" id="UP000239724"/>
    </source>
</evidence>
<protein>
    <submittedName>
        <fullName evidence="1">Carnitine dehydratase</fullName>
    </submittedName>
</protein>
<dbReference type="OrthoDB" id="7208981at2"/>
<name>A0A2S6NMD2_RHOGL</name>
<dbReference type="InterPro" id="IPR044855">
    <property type="entry name" value="CoA-Trfase_III_dom3_sf"/>
</dbReference>
<reference evidence="1 2" key="1">
    <citation type="journal article" date="2018" name="Arch. Microbiol.">
        <title>New insights into the metabolic potential of the phototrophic purple bacterium Rhodopila globiformis DSM 161(T) from its draft genome sequence and evidence for a vanadium-dependent nitrogenase.</title>
        <authorList>
            <person name="Imhoff J.F."/>
            <person name="Rahn T."/>
            <person name="Kunzel S."/>
            <person name="Neulinger S.C."/>
        </authorList>
    </citation>
    <scope>NUCLEOTIDE SEQUENCE [LARGE SCALE GENOMIC DNA]</scope>
    <source>
        <strain evidence="1 2">DSM 161</strain>
    </source>
</reference>
<accession>A0A2S6NMD2</accession>
<dbReference type="Proteomes" id="UP000239724">
    <property type="component" value="Unassembled WGS sequence"/>
</dbReference>
<dbReference type="GO" id="GO:0003824">
    <property type="term" value="F:catalytic activity"/>
    <property type="evidence" value="ECO:0007669"/>
    <property type="project" value="InterPro"/>
</dbReference>
<dbReference type="Pfam" id="PF02515">
    <property type="entry name" value="CoA_transf_3"/>
    <property type="match status" value="1"/>
</dbReference>
<dbReference type="InterPro" id="IPR023606">
    <property type="entry name" value="CoA-Trfase_III_dom_1_sf"/>
</dbReference>
<proteinExistence type="predicted"/>
<dbReference type="InterPro" id="IPR003673">
    <property type="entry name" value="CoA-Trfase_fam_III"/>
</dbReference>
<dbReference type="EMBL" id="NHRY01000051">
    <property type="protein sequence ID" value="PPQ37120.1"/>
    <property type="molecule type" value="Genomic_DNA"/>
</dbReference>
<dbReference type="InterPro" id="IPR050509">
    <property type="entry name" value="CoA-transferase_III"/>
</dbReference>
<organism evidence="1 2">
    <name type="scientific">Rhodopila globiformis</name>
    <name type="common">Rhodopseudomonas globiformis</name>
    <dbReference type="NCBI Taxonomy" id="1071"/>
    <lineage>
        <taxon>Bacteria</taxon>
        <taxon>Pseudomonadati</taxon>
        <taxon>Pseudomonadota</taxon>
        <taxon>Alphaproteobacteria</taxon>
        <taxon>Acetobacterales</taxon>
        <taxon>Acetobacteraceae</taxon>
        <taxon>Rhodopila</taxon>
    </lineage>
</organism>
<dbReference type="Gene3D" id="3.40.50.10540">
    <property type="entry name" value="Crotonobetainyl-coa:carnitine coa-transferase, domain 1"/>
    <property type="match status" value="1"/>
</dbReference>
<dbReference type="Gene3D" id="3.30.1540.10">
    <property type="entry name" value="formyl-coa transferase, domain 3"/>
    <property type="match status" value="1"/>
</dbReference>
<evidence type="ECO:0000313" key="1">
    <source>
        <dbReference type="EMBL" id="PPQ37120.1"/>
    </source>
</evidence>
<dbReference type="AlphaFoldDB" id="A0A2S6NMD2"/>
<dbReference type="PANTHER" id="PTHR48228:SF2">
    <property type="entry name" value="E-CINNAMOYL-COA:R-PHENYLLACTATE COA TRANSFERASE LARGE SUBUNIT"/>
    <property type="match status" value="1"/>
</dbReference>